<gene>
    <name evidence="2" type="ORF">GR316_06105</name>
</gene>
<keyword evidence="3" id="KW-1185">Reference proteome</keyword>
<dbReference type="PANTHER" id="PTHR41795">
    <property type="entry name" value="EXOPOLYSACCHARIDE SYNTHESIS PROTEIN"/>
    <property type="match status" value="1"/>
</dbReference>
<keyword evidence="1" id="KW-0472">Membrane</keyword>
<dbReference type="RefSeq" id="WP_211783090.1">
    <property type="nucleotide sequence ID" value="NZ_CP047289.1"/>
</dbReference>
<organism evidence="2 3">
    <name type="scientific">Falsirhodobacter algicola</name>
    <dbReference type="NCBI Taxonomy" id="2692330"/>
    <lineage>
        <taxon>Bacteria</taxon>
        <taxon>Pseudomonadati</taxon>
        <taxon>Pseudomonadota</taxon>
        <taxon>Alphaproteobacteria</taxon>
        <taxon>Rhodobacterales</taxon>
        <taxon>Paracoccaceae</taxon>
        <taxon>Falsirhodobacter</taxon>
    </lineage>
</organism>
<protein>
    <submittedName>
        <fullName evidence="2">Exopolysaccharide biosynthesis protein</fullName>
    </submittedName>
</protein>
<name>A0A8J8MT05_9RHOB</name>
<proteinExistence type="predicted"/>
<evidence type="ECO:0000313" key="3">
    <source>
        <dbReference type="Proteomes" id="UP000679284"/>
    </source>
</evidence>
<dbReference type="Proteomes" id="UP000679284">
    <property type="component" value="Chromosome"/>
</dbReference>
<dbReference type="PANTHER" id="PTHR41795:SF1">
    <property type="entry name" value="EXOPOLYSACCHARIDE SYNTHESIS PROTEIN"/>
    <property type="match status" value="1"/>
</dbReference>
<dbReference type="Pfam" id="PF06055">
    <property type="entry name" value="ExoD"/>
    <property type="match status" value="1"/>
</dbReference>
<feature type="transmembrane region" description="Helical" evidence="1">
    <location>
        <begin position="34"/>
        <end position="52"/>
    </location>
</feature>
<feature type="transmembrane region" description="Helical" evidence="1">
    <location>
        <begin position="171"/>
        <end position="203"/>
    </location>
</feature>
<keyword evidence="1" id="KW-1133">Transmembrane helix</keyword>
<feature type="transmembrane region" description="Helical" evidence="1">
    <location>
        <begin position="64"/>
        <end position="84"/>
    </location>
</feature>
<evidence type="ECO:0000256" key="1">
    <source>
        <dbReference type="SAM" id="Phobius"/>
    </source>
</evidence>
<keyword evidence="1" id="KW-0812">Transmembrane</keyword>
<reference evidence="2" key="1">
    <citation type="submission" date="2020-01" db="EMBL/GenBank/DDBJ databases">
        <authorList>
            <person name="Yang Y."/>
            <person name="Kwon Y.M."/>
        </authorList>
    </citation>
    <scope>NUCLEOTIDE SEQUENCE</scope>
    <source>
        <strain evidence="2">PG104</strain>
    </source>
</reference>
<dbReference type="KEGG" id="fap:GR316_06105"/>
<dbReference type="PIRSF" id="PIRSF033239">
    <property type="entry name" value="ExoD"/>
    <property type="match status" value="1"/>
</dbReference>
<dbReference type="AlphaFoldDB" id="A0A8J8MT05"/>
<dbReference type="InterPro" id="IPR010331">
    <property type="entry name" value="ExoD"/>
</dbReference>
<dbReference type="EMBL" id="CP047289">
    <property type="protein sequence ID" value="QUS35871.1"/>
    <property type="molecule type" value="Genomic_DNA"/>
</dbReference>
<accession>A0A8J8MT05</accession>
<sequence>MTADDPAPTRRRLSEVLEEIAHDTTRHRISIADLIEAMAGRAFGALLLIFALPNVLPTPPGTSGILGLPLIFLAAQLMLGRAPWLPAFIATRSMERTAFAALVGKMTPILGRAEKLLVPRLPMMIGPATERFVGAALLILALVLALPIPLGNMLPALAMTIISLGMLERDGLWVIVGLLVGILSLVIVWGVVWALVAGAIFLIQNAF</sequence>
<feature type="transmembrane region" description="Helical" evidence="1">
    <location>
        <begin position="132"/>
        <end position="151"/>
    </location>
</feature>
<evidence type="ECO:0000313" key="2">
    <source>
        <dbReference type="EMBL" id="QUS35871.1"/>
    </source>
</evidence>